<gene>
    <name evidence="2" type="ORF">GCM10023205_76980</name>
</gene>
<feature type="chain" id="PRO_5046969157" description="PKD domain-containing protein" evidence="1">
    <location>
        <begin position="35"/>
        <end position="311"/>
    </location>
</feature>
<comment type="caution">
    <text evidence="2">The sequence shown here is derived from an EMBL/GenBank/DDBJ whole genome shotgun (WGS) entry which is preliminary data.</text>
</comment>
<evidence type="ECO:0000256" key="1">
    <source>
        <dbReference type="SAM" id="SignalP"/>
    </source>
</evidence>
<keyword evidence="3" id="KW-1185">Reference proteome</keyword>
<evidence type="ECO:0000313" key="3">
    <source>
        <dbReference type="Proteomes" id="UP001500466"/>
    </source>
</evidence>
<reference evidence="3" key="1">
    <citation type="journal article" date="2019" name="Int. J. Syst. Evol. Microbiol.">
        <title>The Global Catalogue of Microorganisms (GCM) 10K type strain sequencing project: providing services to taxonomists for standard genome sequencing and annotation.</title>
        <authorList>
            <consortium name="The Broad Institute Genomics Platform"/>
            <consortium name="The Broad Institute Genome Sequencing Center for Infectious Disease"/>
            <person name="Wu L."/>
            <person name="Ma J."/>
        </authorList>
    </citation>
    <scope>NUCLEOTIDE SEQUENCE [LARGE SCALE GENOMIC DNA]</scope>
    <source>
        <strain evidence="3">JCM 17986</strain>
    </source>
</reference>
<dbReference type="RefSeq" id="WP_345680517.1">
    <property type="nucleotide sequence ID" value="NZ_BAABHS010000048.1"/>
</dbReference>
<evidence type="ECO:0008006" key="4">
    <source>
        <dbReference type="Google" id="ProtNLM"/>
    </source>
</evidence>
<evidence type="ECO:0000313" key="2">
    <source>
        <dbReference type="EMBL" id="GAA4992931.1"/>
    </source>
</evidence>
<sequence length="311" mass="32160">MLTRPHRRVTTLSVLGTVIAAAALGALAATPAHAEGGCKDGRLVCVGVDTPGSPGTTTPSGDTSGSGPAPGCTWGAMTVQCSLPGKGFFYQGCYYTAAAAPAPDDPVWQTSGKSPGDTSGGFYNPTYCLPGEEGVQGNLRWLPIPAAATMTPEELARRALSKLRLLPPPMHLTPGPGKTGLVSLPVWLWVDANANTWGPASDTDADGPLSLTLTAAVERIVWDMGDGDTVTCTTPGVPYDPAYGDRMSPECGYAYQHISKGQPNDAFTVTATTHWKVTWTASTGATGTIPGVTRTSTVGDIRVGELQVVNT</sequence>
<feature type="signal peptide" evidence="1">
    <location>
        <begin position="1"/>
        <end position="34"/>
    </location>
</feature>
<keyword evidence="1" id="KW-0732">Signal</keyword>
<protein>
    <recommendedName>
        <fullName evidence="4">PKD domain-containing protein</fullName>
    </recommendedName>
</protein>
<proteinExistence type="predicted"/>
<name>A0ABP9IB33_9ACTN</name>
<dbReference type="EMBL" id="BAABHS010000048">
    <property type="protein sequence ID" value="GAA4992931.1"/>
    <property type="molecule type" value="Genomic_DNA"/>
</dbReference>
<organism evidence="2 3">
    <name type="scientific">Yinghuangia aomiensis</name>
    <dbReference type="NCBI Taxonomy" id="676205"/>
    <lineage>
        <taxon>Bacteria</taxon>
        <taxon>Bacillati</taxon>
        <taxon>Actinomycetota</taxon>
        <taxon>Actinomycetes</taxon>
        <taxon>Kitasatosporales</taxon>
        <taxon>Streptomycetaceae</taxon>
        <taxon>Yinghuangia</taxon>
    </lineage>
</organism>
<dbReference type="Proteomes" id="UP001500466">
    <property type="component" value="Unassembled WGS sequence"/>
</dbReference>
<accession>A0ABP9IB33</accession>